<feature type="region of interest" description="Disordered" evidence="7">
    <location>
        <begin position="545"/>
        <end position="588"/>
    </location>
</feature>
<reference evidence="9" key="1">
    <citation type="submission" date="2021-06" db="EMBL/GenBank/DDBJ databases">
        <authorList>
            <consortium name="DOE Joint Genome Institute"/>
            <person name="Mondo S.J."/>
            <person name="Amses K.R."/>
            <person name="Simmons D.R."/>
            <person name="Longcore J.E."/>
            <person name="Seto K."/>
            <person name="Alves G.H."/>
            <person name="Bonds A.E."/>
            <person name="Quandt C.A."/>
            <person name="Davis W.J."/>
            <person name="Chang Y."/>
            <person name="Letcher P.M."/>
            <person name="Powell M.J."/>
            <person name="Kuo A."/>
            <person name="Labutti K."/>
            <person name="Pangilinan J."/>
            <person name="Andreopoulos W."/>
            <person name="Tritt A."/>
            <person name="Riley R."/>
            <person name="Hundley H."/>
            <person name="Johnson J."/>
            <person name="Lipzen A."/>
            <person name="Barry K."/>
            <person name="Berbee M.L."/>
            <person name="Buchler N.E."/>
            <person name="Grigoriev I.V."/>
            <person name="Spatafora J.W."/>
            <person name="Stajich J.E."/>
            <person name="James T.Y."/>
        </authorList>
    </citation>
    <scope>NUCLEOTIDE SEQUENCE</scope>
    <source>
        <strain evidence="9">AG</strain>
    </source>
</reference>
<evidence type="ECO:0000256" key="4">
    <source>
        <dbReference type="ARBA" id="ARBA00022692"/>
    </source>
</evidence>
<evidence type="ECO:0000313" key="9">
    <source>
        <dbReference type="EMBL" id="KAI8583141.1"/>
    </source>
</evidence>
<feature type="compositionally biased region" description="Polar residues" evidence="7">
    <location>
        <begin position="1"/>
        <end position="21"/>
    </location>
</feature>
<dbReference type="GO" id="GO:0012505">
    <property type="term" value="C:endomembrane system"/>
    <property type="evidence" value="ECO:0007669"/>
    <property type="project" value="UniProtKB-SubCell"/>
</dbReference>
<evidence type="ECO:0000256" key="8">
    <source>
        <dbReference type="SAM" id="Phobius"/>
    </source>
</evidence>
<organism evidence="9 10">
    <name type="scientific">Umbelopsis ramanniana AG</name>
    <dbReference type="NCBI Taxonomy" id="1314678"/>
    <lineage>
        <taxon>Eukaryota</taxon>
        <taxon>Fungi</taxon>
        <taxon>Fungi incertae sedis</taxon>
        <taxon>Mucoromycota</taxon>
        <taxon>Mucoromycotina</taxon>
        <taxon>Umbelopsidomycetes</taxon>
        <taxon>Umbelopsidales</taxon>
        <taxon>Umbelopsidaceae</taxon>
        <taxon>Umbelopsis</taxon>
    </lineage>
</organism>
<keyword evidence="6 8" id="KW-0472">Membrane</keyword>
<feature type="transmembrane region" description="Helical" evidence="8">
    <location>
        <begin position="118"/>
        <end position="135"/>
    </location>
</feature>
<evidence type="ECO:0008006" key="11">
    <source>
        <dbReference type="Google" id="ProtNLM"/>
    </source>
</evidence>
<dbReference type="RefSeq" id="XP_051448145.1">
    <property type="nucleotide sequence ID" value="XM_051592889.1"/>
</dbReference>
<dbReference type="GO" id="GO:0022857">
    <property type="term" value="F:transmembrane transporter activity"/>
    <property type="evidence" value="ECO:0007669"/>
    <property type="project" value="InterPro"/>
</dbReference>
<dbReference type="SUPFAM" id="SSF103473">
    <property type="entry name" value="MFS general substrate transporter"/>
    <property type="match status" value="1"/>
</dbReference>
<feature type="compositionally biased region" description="Basic and acidic residues" evidence="7">
    <location>
        <begin position="576"/>
        <end position="588"/>
    </location>
</feature>
<evidence type="ECO:0000256" key="5">
    <source>
        <dbReference type="ARBA" id="ARBA00022989"/>
    </source>
</evidence>
<dbReference type="PANTHER" id="PTHR23501:SF102">
    <property type="entry name" value="DRUG TRANSPORTER, PUTATIVE (AFU_ORTHOLOGUE AFUA_3G08530)-RELATED"/>
    <property type="match status" value="1"/>
</dbReference>
<evidence type="ECO:0000313" key="10">
    <source>
        <dbReference type="Proteomes" id="UP001206595"/>
    </source>
</evidence>
<keyword evidence="3" id="KW-0813">Transport</keyword>
<comment type="similarity">
    <text evidence="2">Belongs to the major facilitator superfamily.</text>
</comment>
<comment type="caution">
    <text evidence="9">The sequence shown here is derived from an EMBL/GenBank/DDBJ whole genome shotgun (WGS) entry which is preliminary data.</text>
</comment>
<keyword evidence="4 8" id="KW-0812">Transmembrane</keyword>
<feature type="transmembrane region" description="Helical" evidence="8">
    <location>
        <begin position="313"/>
        <end position="332"/>
    </location>
</feature>
<evidence type="ECO:0000256" key="2">
    <source>
        <dbReference type="ARBA" id="ARBA00008335"/>
    </source>
</evidence>
<dbReference type="InterPro" id="IPR036259">
    <property type="entry name" value="MFS_trans_sf"/>
</dbReference>
<dbReference type="GeneID" id="75918231"/>
<feature type="transmembrane region" description="Helical" evidence="8">
    <location>
        <begin position="50"/>
        <end position="75"/>
    </location>
</feature>
<evidence type="ECO:0000256" key="3">
    <source>
        <dbReference type="ARBA" id="ARBA00022448"/>
    </source>
</evidence>
<feature type="transmembrane region" description="Helical" evidence="8">
    <location>
        <begin position="87"/>
        <end position="106"/>
    </location>
</feature>
<feature type="transmembrane region" description="Helical" evidence="8">
    <location>
        <begin position="407"/>
        <end position="430"/>
    </location>
</feature>
<name>A0AAD5HHZ5_UMBRA</name>
<sequence length="588" mass="63047">MSKPSSPVQQENSDLSSSDTAEVSCPQPPPTMPNNPTALSDEDRPKGLKLALIFLGLFFSVLLAALDQTIVTTALPKIASEFNALNQISWVGTAYMLTSTAFQPIYGKLADIFGRKPTLLAADIIFLIGSILSGASQSMIMLIICRAIQGIGGGGIIAAVMIVIGDIVTLRERGKYQGIIGACWGIASVIGPLLGGAFTDHASWRWCFYVNLPIGGVALAVIVFFLHLPHPKSSIMEKLKKVDFLGTLLLVAAVVALLLPTEWGGITYAWNSPIIIGLYCAGGVLVILFLVLEKWIAPNPVIPLRLFSMRTPVLIFATSFFFGMAFFTGIYYLPIYFQAVRGDSATAAGLELLPYMLGVVFCNISVGFLTAKTGVYRIWIWIGTCLITVGSGLITMLGYYSNRGEQIGYLLVAGVGFGCCMQTLIVAAQASVSYKDMAVTTAFVNFSRTLGGVFGLAIAGTLFNNRLISGLMTLNLSPETVQSAANDVKYVNSLSGTEHEEIIQQYVDALKLCFIIMVPFGGMSFLCSLGIQHFALRKSLGEAKATDEKQSAAGQAAGRDTEQPTPDTPADPVNPDLEKGHPEAMERQ</sequence>
<keyword evidence="5 8" id="KW-1133">Transmembrane helix</keyword>
<dbReference type="GO" id="GO:0005886">
    <property type="term" value="C:plasma membrane"/>
    <property type="evidence" value="ECO:0007669"/>
    <property type="project" value="TreeGrafter"/>
</dbReference>
<feature type="transmembrane region" description="Helical" evidence="8">
    <location>
        <begin position="442"/>
        <end position="463"/>
    </location>
</feature>
<feature type="transmembrane region" description="Helical" evidence="8">
    <location>
        <begin position="210"/>
        <end position="230"/>
    </location>
</feature>
<feature type="transmembrane region" description="Helical" evidence="8">
    <location>
        <begin position="242"/>
        <end position="261"/>
    </location>
</feature>
<reference evidence="9" key="2">
    <citation type="journal article" date="2022" name="Proc. Natl. Acad. Sci. U.S.A.">
        <title>Diploid-dominant life cycles characterize the early evolution of Fungi.</title>
        <authorList>
            <person name="Amses K.R."/>
            <person name="Simmons D.R."/>
            <person name="Longcore J.E."/>
            <person name="Mondo S.J."/>
            <person name="Seto K."/>
            <person name="Jeronimo G.H."/>
            <person name="Bonds A.E."/>
            <person name="Quandt C.A."/>
            <person name="Davis W.J."/>
            <person name="Chang Y."/>
            <person name="Federici B.A."/>
            <person name="Kuo A."/>
            <person name="LaButti K."/>
            <person name="Pangilinan J."/>
            <person name="Andreopoulos W."/>
            <person name="Tritt A."/>
            <person name="Riley R."/>
            <person name="Hundley H."/>
            <person name="Johnson J."/>
            <person name="Lipzen A."/>
            <person name="Barry K."/>
            <person name="Lang B.F."/>
            <person name="Cuomo C.A."/>
            <person name="Buchler N.E."/>
            <person name="Grigoriev I.V."/>
            <person name="Spatafora J.W."/>
            <person name="Stajich J.E."/>
            <person name="James T.Y."/>
        </authorList>
    </citation>
    <scope>NUCLEOTIDE SEQUENCE</scope>
    <source>
        <strain evidence="9">AG</strain>
    </source>
</reference>
<dbReference type="AlphaFoldDB" id="A0AAD5HHZ5"/>
<evidence type="ECO:0000256" key="7">
    <source>
        <dbReference type="SAM" id="MobiDB-lite"/>
    </source>
</evidence>
<dbReference type="FunFam" id="1.20.1720.10:FF:000013">
    <property type="entry name" value="Related to multidrug resistance proteins"/>
    <property type="match status" value="1"/>
</dbReference>
<dbReference type="CDD" id="cd17502">
    <property type="entry name" value="MFS_Azr1_MDR_like"/>
    <property type="match status" value="1"/>
</dbReference>
<feature type="transmembrane region" description="Helical" evidence="8">
    <location>
        <begin position="378"/>
        <end position="401"/>
    </location>
</feature>
<dbReference type="Proteomes" id="UP001206595">
    <property type="component" value="Unassembled WGS sequence"/>
</dbReference>
<feature type="transmembrane region" description="Helical" evidence="8">
    <location>
        <begin position="352"/>
        <end position="371"/>
    </location>
</feature>
<gene>
    <name evidence="9" type="ORF">K450DRAFT_268669</name>
</gene>
<evidence type="ECO:0000256" key="1">
    <source>
        <dbReference type="ARBA" id="ARBA00004127"/>
    </source>
</evidence>
<dbReference type="Gene3D" id="1.20.1250.20">
    <property type="entry name" value="MFS general substrate transporter like domains"/>
    <property type="match status" value="1"/>
</dbReference>
<protein>
    <recommendedName>
        <fullName evidence="11">Major facilitator superfamily (MFS) profile domain-containing protein</fullName>
    </recommendedName>
</protein>
<keyword evidence="10" id="KW-1185">Reference proteome</keyword>
<evidence type="ECO:0000256" key="6">
    <source>
        <dbReference type="ARBA" id="ARBA00023136"/>
    </source>
</evidence>
<dbReference type="PRINTS" id="PR01036">
    <property type="entry name" value="TCRTETB"/>
</dbReference>
<feature type="transmembrane region" description="Helical" evidence="8">
    <location>
        <begin position="273"/>
        <end position="292"/>
    </location>
</feature>
<feature type="transmembrane region" description="Helical" evidence="8">
    <location>
        <begin position="141"/>
        <end position="164"/>
    </location>
</feature>
<accession>A0AAD5HHZ5</accession>
<proteinExistence type="inferred from homology"/>
<feature type="transmembrane region" description="Helical" evidence="8">
    <location>
        <begin position="176"/>
        <end position="198"/>
    </location>
</feature>
<feature type="region of interest" description="Disordered" evidence="7">
    <location>
        <begin position="1"/>
        <end position="42"/>
    </location>
</feature>
<comment type="subcellular location">
    <subcellularLocation>
        <location evidence="1">Endomembrane system</location>
        <topology evidence="1">Multi-pass membrane protein</topology>
    </subcellularLocation>
</comment>
<dbReference type="PANTHER" id="PTHR23501">
    <property type="entry name" value="MAJOR FACILITATOR SUPERFAMILY"/>
    <property type="match status" value="1"/>
</dbReference>
<dbReference type="EMBL" id="MU620897">
    <property type="protein sequence ID" value="KAI8583141.1"/>
    <property type="molecule type" value="Genomic_DNA"/>
</dbReference>
<dbReference type="Gene3D" id="1.20.1720.10">
    <property type="entry name" value="Multidrug resistance protein D"/>
    <property type="match status" value="1"/>
</dbReference>
<feature type="transmembrane region" description="Helical" evidence="8">
    <location>
        <begin position="509"/>
        <end position="531"/>
    </location>
</feature>
<dbReference type="Pfam" id="PF07690">
    <property type="entry name" value="MFS_1"/>
    <property type="match status" value="1"/>
</dbReference>
<dbReference type="InterPro" id="IPR011701">
    <property type="entry name" value="MFS"/>
</dbReference>